<proteinExistence type="predicted"/>
<evidence type="ECO:0000259" key="4">
    <source>
        <dbReference type="Pfam" id="PF22768"/>
    </source>
</evidence>
<dbReference type="InterPro" id="IPR008841">
    <property type="entry name" value="Siphovirus-type_tail_N"/>
</dbReference>
<evidence type="ECO:0000313" key="5">
    <source>
        <dbReference type="EMBL" id="GAY74357.1"/>
    </source>
</evidence>
<evidence type="ECO:0000256" key="1">
    <source>
        <dbReference type="SAM" id="MobiDB-lite"/>
    </source>
</evidence>
<dbReference type="InterPro" id="IPR003646">
    <property type="entry name" value="SH3-like_bac-type"/>
</dbReference>
<feature type="region of interest" description="Disordered" evidence="1">
    <location>
        <begin position="512"/>
        <end position="544"/>
    </location>
</feature>
<organism evidence="5 6">
    <name type="scientific">Lentilactobacillus kosonis</name>
    <dbReference type="NCBI Taxonomy" id="2810561"/>
    <lineage>
        <taxon>Bacteria</taxon>
        <taxon>Bacillati</taxon>
        <taxon>Bacillota</taxon>
        <taxon>Bacilli</taxon>
        <taxon>Lactobacillales</taxon>
        <taxon>Lactobacillaceae</taxon>
        <taxon>Lentilactobacillus</taxon>
    </lineage>
</organism>
<dbReference type="Pfam" id="PF05709">
    <property type="entry name" value="Sipho_tail"/>
    <property type="match status" value="1"/>
</dbReference>
<dbReference type="Gene3D" id="2.60.120.860">
    <property type="match status" value="1"/>
</dbReference>
<dbReference type="Proteomes" id="UP000286974">
    <property type="component" value="Unassembled WGS sequence"/>
</dbReference>
<dbReference type="RefSeq" id="WP_125009004.1">
    <property type="nucleotide sequence ID" value="NZ_BEXA01000009.1"/>
</dbReference>
<comment type="caution">
    <text evidence="5">The sequence shown here is derived from an EMBL/GenBank/DDBJ whole genome shotgun (WGS) entry which is preliminary data.</text>
</comment>
<dbReference type="AlphaFoldDB" id="A0A401FPT4"/>
<accession>A0A401FPT4</accession>
<evidence type="ECO:0000313" key="6">
    <source>
        <dbReference type="Proteomes" id="UP000286974"/>
    </source>
</evidence>
<protein>
    <submittedName>
        <fullName evidence="5">Phage-related protein</fullName>
    </submittedName>
</protein>
<feature type="compositionally biased region" description="Polar residues" evidence="1">
    <location>
        <begin position="634"/>
        <end position="656"/>
    </location>
</feature>
<dbReference type="Pfam" id="PF08460">
    <property type="entry name" value="SH3_5"/>
    <property type="match status" value="1"/>
</dbReference>
<dbReference type="InterPro" id="IPR054738">
    <property type="entry name" value="Siphovirus-type_tail_C"/>
</dbReference>
<sequence>MNSNQFSYKGLTNTDMGLIMGKVLLPVTPAISETTQIIPNRYGSVYQGSSYGSMTITVPIYYRTPGQYLYRSDDGIGAEQKIREISAMLIDPQEPRGTEYPLIFGDLPDVTFYAHITSIADPEQINDGVADWSSTIIFECSDPRGFLAQQDFSVPDTTAVIPVKGNTPVGSIIVATFNQDVKTFTVVKDTGEQSTEFVQLGGDNDLDGDTSGSGTDKTRLLVDDPCTTLSTWTKITKDANPVSTVNIDIDGTMASTDLSLRAAVKNADKGQYDFGTTGHDNWYGPAELHQALTYSPKNWKMSVRLHHTKIKGKHNYRAMGKVEVYILDTKQQTCGRIGMKDIKGGSYPVAYVQLGHNFDNGTEGKDYKTLYYGSAQNFAHSSNPSKVEVTYKKSKKYLDNNNQIDAFSDFFGQFSIVKQYVKQPDGTTAINWGYSIDQWDATKGVYMANGLHLGGNQVAFVDTTCKYDFDLSTIAYFTVKHDITEDKAKVDYHDVFQTITNYHVEELLDAPSSVTTNDSGQNVGGSGTATDKTGVPPQPGDTPEKYTIEATGTFTFNMNVRVRNTPAMSDAGVATYSSGQSVAYDQKVYADKHYWLSYISYSGGRRYVPYFGAENNTIGGTDSNPVNPVKPANDATSGDNTKVPDQSSNNNDMSDFDQQVFHAGDEVHIDCDTGHVFLNNEPADYLISPQSTFFMLDGGVDNTLAFEPSSPDVDITISVRPAIQ</sequence>
<dbReference type="OrthoDB" id="3078561at2"/>
<feature type="compositionally biased region" description="Polar residues" evidence="1">
    <location>
        <begin position="512"/>
        <end position="521"/>
    </location>
</feature>
<name>A0A401FPT4_9LACO</name>
<dbReference type="Pfam" id="PF22768">
    <property type="entry name" value="SPP1_Dit"/>
    <property type="match status" value="1"/>
</dbReference>
<dbReference type="Gene3D" id="2.30.30.40">
    <property type="entry name" value="SH3 Domains"/>
    <property type="match status" value="1"/>
</dbReference>
<reference evidence="5 6" key="1">
    <citation type="submission" date="2017-11" db="EMBL/GenBank/DDBJ databases">
        <title>Draft Genome Sequence of Lactobacillus curieae NBRC 111893 isolated from Koso, a Japanese sugar-Vegetable Fermented Beverage.</title>
        <authorList>
            <person name="Chiou T.Y."/>
            <person name="Oshima K."/>
            <person name="Suda W."/>
            <person name="Hattori M."/>
            <person name="Takahashi T."/>
        </authorList>
    </citation>
    <scope>NUCLEOTIDE SEQUENCE [LARGE SCALE GENOMIC DNA]</scope>
    <source>
        <strain evidence="5 6">NBRC111893</strain>
    </source>
</reference>
<feature type="domain" description="Siphovirus-type tail component RIFT-related" evidence="2">
    <location>
        <begin position="28"/>
        <end position="129"/>
    </location>
</feature>
<evidence type="ECO:0000259" key="3">
    <source>
        <dbReference type="Pfam" id="PF08460"/>
    </source>
</evidence>
<dbReference type="EMBL" id="BEXA01000009">
    <property type="protein sequence ID" value="GAY74357.1"/>
    <property type="molecule type" value="Genomic_DNA"/>
</dbReference>
<dbReference type="Gene3D" id="2.40.30.200">
    <property type="match status" value="1"/>
</dbReference>
<feature type="domain" description="Siphovirus-type tail component C-terminal" evidence="4">
    <location>
        <begin position="658"/>
        <end position="715"/>
    </location>
</feature>
<gene>
    <name evidence="5" type="ORF">NBRC111893_2503</name>
</gene>
<feature type="region of interest" description="Disordered" evidence="1">
    <location>
        <begin position="617"/>
        <end position="656"/>
    </location>
</feature>
<feature type="compositionally biased region" description="Polar residues" evidence="1">
    <location>
        <begin position="617"/>
        <end position="626"/>
    </location>
</feature>
<feature type="region of interest" description="Disordered" evidence="1">
    <location>
        <begin position="198"/>
        <end position="218"/>
    </location>
</feature>
<evidence type="ECO:0000259" key="2">
    <source>
        <dbReference type="Pfam" id="PF05709"/>
    </source>
</evidence>
<keyword evidence="6" id="KW-1185">Reference proteome</keyword>
<feature type="domain" description="SH3b" evidence="3">
    <location>
        <begin position="546"/>
        <end position="609"/>
    </location>
</feature>